<reference evidence="4" key="2">
    <citation type="submission" date="2015-01" db="EMBL/GenBank/DDBJ databases">
        <title>Evolutionary Origins and Diversification of the Mycorrhizal Mutualists.</title>
        <authorList>
            <consortium name="DOE Joint Genome Institute"/>
            <consortium name="Mycorrhizal Genomics Consortium"/>
            <person name="Kohler A."/>
            <person name="Kuo A."/>
            <person name="Nagy L.G."/>
            <person name="Floudas D."/>
            <person name="Copeland A."/>
            <person name="Barry K.W."/>
            <person name="Cichocki N."/>
            <person name="Veneault-Fourrey C."/>
            <person name="LaButti K."/>
            <person name="Lindquist E.A."/>
            <person name="Lipzen A."/>
            <person name="Lundell T."/>
            <person name="Morin E."/>
            <person name="Murat C."/>
            <person name="Riley R."/>
            <person name="Ohm R."/>
            <person name="Sun H."/>
            <person name="Tunlid A."/>
            <person name="Henrissat B."/>
            <person name="Grigoriev I.V."/>
            <person name="Hibbett D.S."/>
            <person name="Martin F."/>
        </authorList>
    </citation>
    <scope>NUCLEOTIDE SEQUENCE [LARGE SCALE GENOMIC DNA]</scope>
    <source>
        <strain evidence="4">ATCC 200175</strain>
    </source>
</reference>
<feature type="compositionally biased region" description="Low complexity" evidence="1">
    <location>
        <begin position="211"/>
        <end position="226"/>
    </location>
</feature>
<feature type="region of interest" description="Disordered" evidence="1">
    <location>
        <begin position="1302"/>
        <end position="1323"/>
    </location>
</feature>
<dbReference type="OrthoDB" id="2654453at2759"/>
<evidence type="ECO:0000313" key="3">
    <source>
        <dbReference type="EMBL" id="KIJ06899.1"/>
    </source>
</evidence>
<feature type="domain" description="KOW" evidence="2">
    <location>
        <begin position="656"/>
        <end position="683"/>
    </location>
</feature>
<gene>
    <name evidence="3" type="ORF">PAXINDRAFT_19899</name>
</gene>
<feature type="region of interest" description="Disordered" evidence="1">
    <location>
        <begin position="211"/>
        <end position="237"/>
    </location>
</feature>
<keyword evidence="4" id="KW-1185">Reference proteome</keyword>
<feature type="domain" description="KOW" evidence="2">
    <location>
        <begin position="732"/>
        <end position="759"/>
    </location>
</feature>
<dbReference type="InterPro" id="IPR015943">
    <property type="entry name" value="WD40/YVTN_repeat-like_dom_sf"/>
</dbReference>
<feature type="compositionally biased region" description="Basic residues" evidence="1">
    <location>
        <begin position="227"/>
        <end position="237"/>
    </location>
</feature>
<feature type="compositionally biased region" description="Basic and acidic residues" evidence="1">
    <location>
        <begin position="1311"/>
        <end position="1322"/>
    </location>
</feature>
<dbReference type="InterPro" id="IPR005825">
    <property type="entry name" value="Ribosomal_uL24_CS"/>
</dbReference>
<dbReference type="SUPFAM" id="SSF50978">
    <property type="entry name" value="WD40 repeat-like"/>
    <property type="match status" value="1"/>
</dbReference>
<feature type="domain" description="KOW" evidence="2">
    <location>
        <begin position="1000"/>
        <end position="1027"/>
    </location>
</feature>
<evidence type="ECO:0000259" key="2">
    <source>
        <dbReference type="SMART" id="SM00739"/>
    </source>
</evidence>
<dbReference type="SMART" id="SM00739">
    <property type="entry name" value="KOW"/>
    <property type="match status" value="5"/>
</dbReference>
<accession>A0A0C9SMW8</accession>
<organism evidence="3 4">
    <name type="scientific">Paxillus involutus ATCC 200175</name>
    <dbReference type="NCBI Taxonomy" id="664439"/>
    <lineage>
        <taxon>Eukaryota</taxon>
        <taxon>Fungi</taxon>
        <taxon>Dikarya</taxon>
        <taxon>Basidiomycota</taxon>
        <taxon>Agaricomycotina</taxon>
        <taxon>Agaricomycetes</taxon>
        <taxon>Agaricomycetidae</taxon>
        <taxon>Boletales</taxon>
        <taxon>Paxilineae</taxon>
        <taxon>Paxillaceae</taxon>
        <taxon>Paxillus</taxon>
    </lineage>
</organism>
<evidence type="ECO:0000313" key="4">
    <source>
        <dbReference type="Proteomes" id="UP000053647"/>
    </source>
</evidence>
<evidence type="ECO:0000256" key="1">
    <source>
        <dbReference type="SAM" id="MobiDB-lite"/>
    </source>
</evidence>
<dbReference type="SUPFAM" id="SSF50104">
    <property type="entry name" value="Translation proteins SH3-like domain"/>
    <property type="match status" value="1"/>
</dbReference>
<sequence>MSTPSFTVTSALFIPSALDALESVARRQITVVRFFQILEVELAVAQERYVPDDWLDVVDKGLAGFQLIKHALENQNPLFTTGIAARLSNGVSAATLSTIAPSMVRPAAGEGDGRPLHMDLAAWKLVWDWAAGVMEFPQLSLRMEGFGTRFVYAEWKETFDAIFNTSIPSDKGDDIDLSKADNGPPPAIKMVEDAVAALGISLSATCSFVPPSNAVSTPSSSSATRPSTRKSCRPTKRRKTGSIFIDIAAAEADDTEEEDEGEQMELYRAPKVQPAGRTRYAKDLDRLFERYQGETPDAANNAGGSPRDEVTILIDFFNMFGSGENGHRIYVVEFFTKSVAMFMRKYFQQCGLQSWDVPRIPHKIYVKATSPHDIRCNAPPSRTSAIRDITLLPDEEHAWFRKADISMRLHSWVRVRRGLYCNDIGYVLACNQTSSDLLLAQKRREHKLFDPTVAKNVAHSVLPFNTCAGIFRCNDVFYHRGLMRRTFPNDAFEVIGLPHPNDIALHAEAQVDPDLIHRTYLSFSYQFWKEGDLVRIRVGSFEGKRATIVAVTLDEGSAKLSLGDSSVYDVPLADLCRLFRGGDTVKVLAGVHRGYLGTVIAVTEDTVTLLLDKTMEVVVIFRTFLETHLAQHVASLTSHHPAPDIDISYVPEDFDNVMPGDIASVVTGQYHGSIGLIDWISTTDGWMGIVARIKGRDEDDTADETALIVHSAEVVISKPSQTLTYSREKGYDVTIGDTLHIVRGEHHGLTGVMRTIDLAKAKVELVSDSNGHVVNIPIPLCMKVAEFSPAQVTCSIGLDIWIVGGDKKGFRATLWGVNRKSCLVSIHGYPNLEVRKHQLCTDSSILLDGTVLEGRQLEQLKALQVRLFVAQEDTSQGRTLSPEPSSSVLQNDSEGDGWKITPEDFVQSSQPAFDKGSISWLFDDTFCNFSQHYLSFNISAAFGGSCFTRRIMRTACPDRFCGGAGPAPPGCVSLSAMSNHSGRGIEHYNVPACCLTPASPTTKGQFVLVLRGDLKGRFCQVGQIQLAKPSQMRNPRDPVTCVVWLTGKNDVQETLCCGTGLGYLIIWKQRPNTTTEFDEILSRRIGSGQEIMHITCDTRDTSGGTRFITGTRDKRVQVWSLDSRHQFSNVFSIELSTTVPRASFFHGTDVIVCGMYDGEIHRLRCVQTIMTHDGADYHLIVAASSSSENHAKISIWKKRCTTPGEESKPTERQTVISLMWSILQTTSHLLTTAIIVLFAFQMMNLHSHGDSRVAASSLLKGMWQQNKQPRDYDVNVVMQVDATMQADLAAMRSLVQELASSRDMRGPGYDKLSERREEDMTTGRRAGIEAVTAGRWERIETVTPEDNFRIFRGE</sequence>
<dbReference type="GO" id="GO:0003735">
    <property type="term" value="F:structural constituent of ribosome"/>
    <property type="evidence" value="ECO:0007669"/>
    <property type="project" value="InterPro"/>
</dbReference>
<dbReference type="GO" id="GO:0006412">
    <property type="term" value="P:translation"/>
    <property type="evidence" value="ECO:0007669"/>
    <property type="project" value="InterPro"/>
</dbReference>
<dbReference type="HOGENOM" id="CLU_005689_0_0_1"/>
<dbReference type="Proteomes" id="UP000053647">
    <property type="component" value="Unassembled WGS sequence"/>
</dbReference>
<proteinExistence type="predicted"/>
<dbReference type="InterPro" id="IPR008991">
    <property type="entry name" value="Translation_prot_SH3-like_sf"/>
</dbReference>
<feature type="domain" description="KOW" evidence="2">
    <location>
        <begin position="527"/>
        <end position="554"/>
    </location>
</feature>
<dbReference type="Gene3D" id="2.30.30.30">
    <property type="match status" value="1"/>
</dbReference>
<dbReference type="EMBL" id="KN820107">
    <property type="protein sequence ID" value="KIJ06899.1"/>
    <property type="molecule type" value="Genomic_DNA"/>
</dbReference>
<feature type="domain" description="KOW" evidence="2">
    <location>
        <begin position="578"/>
        <end position="605"/>
    </location>
</feature>
<dbReference type="InterPro" id="IPR005824">
    <property type="entry name" value="KOW"/>
</dbReference>
<reference evidence="3 4" key="1">
    <citation type="submission" date="2014-06" db="EMBL/GenBank/DDBJ databases">
        <authorList>
            <consortium name="DOE Joint Genome Institute"/>
            <person name="Kuo A."/>
            <person name="Kohler A."/>
            <person name="Nagy L.G."/>
            <person name="Floudas D."/>
            <person name="Copeland A."/>
            <person name="Barry K.W."/>
            <person name="Cichocki N."/>
            <person name="Veneault-Fourrey C."/>
            <person name="LaButti K."/>
            <person name="Lindquist E.A."/>
            <person name="Lipzen A."/>
            <person name="Lundell T."/>
            <person name="Morin E."/>
            <person name="Murat C."/>
            <person name="Sun H."/>
            <person name="Tunlid A."/>
            <person name="Henrissat B."/>
            <person name="Grigoriev I.V."/>
            <person name="Hibbett D.S."/>
            <person name="Martin F."/>
            <person name="Nordberg H.P."/>
            <person name="Cantor M.N."/>
            <person name="Hua S.X."/>
        </authorList>
    </citation>
    <scope>NUCLEOTIDE SEQUENCE [LARGE SCALE GENOMIC DNA]</scope>
    <source>
        <strain evidence="3 4">ATCC 200175</strain>
    </source>
</reference>
<dbReference type="PROSITE" id="PS01108">
    <property type="entry name" value="RIBOSOMAL_L24"/>
    <property type="match status" value="1"/>
</dbReference>
<name>A0A0C9SMW8_PAXIN</name>
<protein>
    <recommendedName>
        <fullName evidence="2">KOW domain-containing protein</fullName>
    </recommendedName>
</protein>
<dbReference type="InterPro" id="IPR014722">
    <property type="entry name" value="Rib_uL2_dom2"/>
</dbReference>
<dbReference type="InterPro" id="IPR036322">
    <property type="entry name" value="WD40_repeat_dom_sf"/>
</dbReference>
<dbReference type="Gene3D" id="2.130.10.10">
    <property type="entry name" value="YVTN repeat-like/Quinoprotein amine dehydrogenase"/>
    <property type="match status" value="1"/>
</dbReference>
<dbReference type="GO" id="GO:0005840">
    <property type="term" value="C:ribosome"/>
    <property type="evidence" value="ECO:0007669"/>
    <property type="project" value="InterPro"/>
</dbReference>